<accession>A0A931FKH8</accession>
<dbReference type="SUPFAM" id="SSF109854">
    <property type="entry name" value="DinB/YfiT-like putative metalloenzymes"/>
    <property type="match status" value="1"/>
</dbReference>
<dbReference type="RefSeq" id="WP_196285343.1">
    <property type="nucleotide sequence ID" value="NZ_JADQDP010000001.1"/>
</dbReference>
<evidence type="ECO:0000313" key="2">
    <source>
        <dbReference type="EMBL" id="MBF9141016.1"/>
    </source>
</evidence>
<dbReference type="AlphaFoldDB" id="A0A931FKH8"/>
<dbReference type="EMBL" id="JADQDP010000001">
    <property type="protein sequence ID" value="MBF9141016.1"/>
    <property type="molecule type" value="Genomic_DNA"/>
</dbReference>
<dbReference type="Pfam" id="PF12867">
    <property type="entry name" value="DinB_2"/>
    <property type="match status" value="1"/>
</dbReference>
<proteinExistence type="predicted"/>
<sequence length="167" mass="18739">MEIRTIASFLDYHGKIRQRTDRLVALLPPDQLDWRCRPGSLTLGDTVRHLAAIERYLYAEVAAGRPSAYAGWGRELAAGPAEVLHYYHRLRAESAAILGSLTDSELQQKRLMPGNAPITLWKWLRALLEHEIHHRGQLYVYLGLLGVPTPPLFGLTSEEVASQSCRG</sequence>
<organism evidence="2 3">
    <name type="scientific">Hymenobacter properus</name>
    <dbReference type="NCBI Taxonomy" id="2791026"/>
    <lineage>
        <taxon>Bacteria</taxon>
        <taxon>Pseudomonadati</taxon>
        <taxon>Bacteroidota</taxon>
        <taxon>Cytophagia</taxon>
        <taxon>Cytophagales</taxon>
        <taxon>Hymenobacteraceae</taxon>
        <taxon>Hymenobacter</taxon>
    </lineage>
</organism>
<reference evidence="2 3" key="1">
    <citation type="submission" date="2020-11" db="EMBL/GenBank/DDBJ databases">
        <authorList>
            <person name="Kim M.K."/>
        </authorList>
    </citation>
    <scope>NUCLEOTIDE SEQUENCE [LARGE SCALE GENOMIC DNA]</scope>
    <source>
        <strain evidence="2 3">BT439</strain>
    </source>
</reference>
<feature type="domain" description="DinB-like" evidence="1">
    <location>
        <begin position="17"/>
        <end position="138"/>
    </location>
</feature>
<keyword evidence="3" id="KW-1185">Reference proteome</keyword>
<protein>
    <submittedName>
        <fullName evidence="2">DinB family protein</fullName>
    </submittedName>
</protein>
<name>A0A931FKH8_9BACT</name>
<comment type="caution">
    <text evidence="2">The sequence shown here is derived from an EMBL/GenBank/DDBJ whole genome shotgun (WGS) entry which is preliminary data.</text>
</comment>
<evidence type="ECO:0000259" key="1">
    <source>
        <dbReference type="Pfam" id="PF12867"/>
    </source>
</evidence>
<dbReference type="Proteomes" id="UP000645610">
    <property type="component" value="Unassembled WGS sequence"/>
</dbReference>
<evidence type="ECO:0000313" key="3">
    <source>
        <dbReference type="Proteomes" id="UP000645610"/>
    </source>
</evidence>
<dbReference type="Gene3D" id="1.20.120.450">
    <property type="entry name" value="dinb family like domain"/>
    <property type="match status" value="1"/>
</dbReference>
<dbReference type="InterPro" id="IPR024775">
    <property type="entry name" value="DinB-like"/>
</dbReference>
<dbReference type="InterPro" id="IPR034660">
    <property type="entry name" value="DinB/YfiT-like"/>
</dbReference>
<gene>
    <name evidence="2" type="ORF">I2I01_05190</name>
</gene>